<sequence length="154" mass="18019">MLYLLEDSKERAFIRENLNAHFTASAWILSSDKSKVLLLHHTKLDKWLQPGGHADGEFDLLKVALKETQEETGLVDLQLLTPEIFDIDIHIIPQREEVPEHEHFDVRFAFNTKNEGEIQINNESKAYKWIKLQEINQITQEQSILRMQQKSKTL</sequence>
<dbReference type="InterPro" id="IPR000086">
    <property type="entry name" value="NUDIX_hydrolase_dom"/>
</dbReference>
<proteinExistence type="predicted"/>
<accession>A0A937A9L4</accession>
<name>A0A937A9L4_9BACT</name>
<dbReference type="Gene3D" id="3.90.79.10">
    <property type="entry name" value="Nucleoside Triphosphate Pyrophosphohydrolase"/>
    <property type="match status" value="1"/>
</dbReference>
<evidence type="ECO:0000259" key="1">
    <source>
        <dbReference type="PROSITE" id="PS51462"/>
    </source>
</evidence>
<dbReference type="GO" id="GO:0016787">
    <property type="term" value="F:hydrolase activity"/>
    <property type="evidence" value="ECO:0007669"/>
    <property type="project" value="UniProtKB-KW"/>
</dbReference>
<keyword evidence="3" id="KW-1185">Reference proteome</keyword>
<dbReference type="PROSITE" id="PS51462">
    <property type="entry name" value="NUDIX"/>
    <property type="match status" value="1"/>
</dbReference>
<dbReference type="InterPro" id="IPR015797">
    <property type="entry name" value="NUDIX_hydrolase-like_dom_sf"/>
</dbReference>
<dbReference type="EMBL" id="JAERQG010000003">
    <property type="protein sequence ID" value="MBL0766357.1"/>
    <property type="molecule type" value="Genomic_DNA"/>
</dbReference>
<organism evidence="2 3">
    <name type="scientific">Marivirga atlantica</name>
    <dbReference type="NCBI Taxonomy" id="1548457"/>
    <lineage>
        <taxon>Bacteria</taxon>
        <taxon>Pseudomonadati</taxon>
        <taxon>Bacteroidota</taxon>
        <taxon>Cytophagia</taxon>
        <taxon>Cytophagales</taxon>
        <taxon>Marivirgaceae</taxon>
        <taxon>Marivirga</taxon>
    </lineage>
</organism>
<dbReference type="Proteomes" id="UP000642920">
    <property type="component" value="Unassembled WGS sequence"/>
</dbReference>
<dbReference type="PANTHER" id="PTHR43736:SF1">
    <property type="entry name" value="DIHYDRONEOPTERIN TRIPHOSPHATE DIPHOSPHATASE"/>
    <property type="match status" value="1"/>
</dbReference>
<dbReference type="Pfam" id="PF00293">
    <property type="entry name" value="NUDIX"/>
    <property type="match status" value="1"/>
</dbReference>
<feature type="domain" description="Nudix hydrolase" evidence="1">
    <location>
        <begin position="19"/>
        <end position="152"/>
    </location>
</feature>
<dbReference type="PANTHER" id="PTHR43736">
    <property type="entry name" value="ADP-RIBOSE PYROPHOSPHATASE"/>
    <property type="match status" value="1"/>
</dbReference>
<dbReference type="AlphaFoldDB" id="A0A937A9L4"/>
<gene>
    <name evidence="2" type="ORF">JKP34_13905</name>
</gene>
<dbReference type="CDD" id="cd03674">
    <property type="entry name" value="NUDIX_Hydrolase"/>
    <property type="match status" value="1"/>
</dbReference>
<comment type="caution">
    <text evidence="2">The sequence shown here is derived from an EMBL/GenBank/DDBJ whole genome shotgun (WGS) entry which is preliminary data.</text>
</comment>
<evidence type="ECO:0000313" key="3">
    <source>
        <dbReference type="Proteomes" id="UP000642920"/>
    </source>
</evidence>
<keyword evidence="2" id="KW-0378">Hydrolase</keyword>
<protein>
    <submittedName>
        <fullName evidence="2">NUDIX hydrolase</fullName>
    </submittedName>
</protein>
<evidence type="ECO:0000313" key="2">
    <source>
        <dbReference type="EMBL" id="MBL0766357.1"/>
    </source>
</evidence>
<reference evidence="2" key="1">
    <citation type="submission" date="2021-01" db="EMBL/GenBank/DDBJ databases">
        <title>Marivirga sp. nov., isolated from intertidal surface sediments.</title>
        <authorList>
            <person name="Zhang M."/>
        </authorList>
    </citation>
    <scope>NUCLEOTIDE SEQUENCE</scope>
    <source>
        <strain evidence="2">SM1354</strain>
    </source>
</reference>
<dbReference type="SUPFAM" id="SSF55811">
    <property type="entry name" value="Nudix"/>
    <property type="match status" value="1"/>
</dbReference>